<accession>A0A9W6YM32</accession>
<proteinExistence type="predicted"/>
<dbReference type="EMBL" id="BSXT01011017">
    <property type="protein sequence ID" value="GMF82294.1"/>
    <property type="molecule type" value="Genomic_DNA"/>
</dbReference>
<keyword evidence="3" id="KW-1185">Reference proteome</keyword>
<organism evidence="2 3">
    <name type="scientific">Phytophthora fragariaefolia</name>
    <dbReference type="NCBI Taxonomy" id="1490495"/>
    <lineage>
        <taxon>Eukaryota</taxon>
        <taxon>Sar</taxon>
        <taxon>Stramenopiles</taxon>
        <taxon>Oomycota</taxon>
        <taxon>Peronosporomycetes</taxon>
        <taxon>Peronosporales</taxon>
        <taxon>Peronosporaceae</taxon>
        <taxon>Phytophthora</taxon>
    </lineage>
</organism>
<reference evidence="2" key="1">
    <citation type="submission" date="2023-04" db="EMBL/GenBank/DDBJ databases">
        <title>Phytophthora fragariaefolia NBRC 109709.</title>
        <authorList>
            <person name="Ichikawa N."/>
            <person name="Sato H."/>
            <person name="Tonouchi N."/>
        </authorList>
    </citation>
    <scope>NUCLEOTIDE SEQUENCE</scope>
    <source>
        <strain evidence="2">NBRC 109709</strain>
    </source>
</reference>
<protein>
    <submittedName>
        <fullName evidence="2">Unnamed protein product</fullName>
    </submittedName>
</protein>
<gene>
    <name evidence="2" type="ORF">Pfra01_002885400</name>
</gene>
<evidence type="ECO:0000313" key="3">
    <source>
        <dbReference type="Proteomes" id="UP001165121"/>
    </source>
</evidence>
<dbReference type="Proteomes" id="UP001165121">
    <property type="component" value="Unassembled WGS sequence"/>
</dbReference>
<sequence>MDNCVPRSANTSCQKRAVKHGSRSDTISIGMVSEHHTICHGVGTPSQQQTRRLFGCLLELQQDAPACRSGLQRTRYQSSACYQAEDQRRSPLKWTVNTPTESEVTEVEPAGRAQA</sequence>
<dbReference type="AlphaFoldDB" id="A0A9W6YM32"/>
<evidence type="ECO:0000256" key="1">
    <source>
        <dbReference type="SAM" id="MobiDB-lite"/>
    </source>
</evidence>
<comment type="caution">
    <text evidence="2">The sequence shown here is derived from an EMBL/GenBank/DDBJ whole genome shotgun (WGS) entry which is preliminary data.</text>
</comment>
<name>A0A9W6YM32_9STRA</name>
<feature type="region of interest" description="Disordered" evidence="1">
    <location>
        <begin position="96"/>
        <end position="115"/>
    </location>
</feature>
<evidence type="ECO:0000313" key="2">
    <source>
        <dbReference type="EMBL" id="GMF82294.1"/>
    </source>
</evidence>